<name>A0A453SIJ8_AEGTS</name>
<evidence type="ECO:0000313" key="2">
    <source>
        <dbReference type="EnsemblPlants" id="AET7Gv20951400.21"/>
    </source>
</evidence>
<evidence type="ECO:0000256" key="1">
    <source>
        <dbReference type="SAM" id="MobiDB-lite"/>
    </source>
</evidence>
<keyword evidence="3" id="KW-1185">Reference proteome</keyword>
<reference evidence="2" key="3">
    <citation type="journal article" date="2017" name="Nature">
        <title>Genome sequence of the progenitor of the wheat D genome Aegilops tauschii.</title>
        <authorList>
            <person name="Luo M.C."/>
            <person name="Gu Y.Q."/>
            <person name="Puiu D."/>
            <person name="Wang H."/>
            <person name="Twardziok S.O."/>
            <person name="Deal K.R."/>
            <person name="Huo N."/>
            <person name="Zhu T."/>
            <person name="Wang L."/>
            <person name="Wang Y."/>
            <person name="McGuire P.E."/>
            <person name="Liu S."/>
            <person name="Long H."/>
            <person name="Ramasamy R.K."/>
            <person name="Rodriguez J.C."/>
            <person name="Van S.L."/>
            <person name="Yuan L."/>
            <person name="Wang Z."/>
            <person name="Xia Z."/>
            <person name="Xiao L."/>
            <person name="Anderson O.D."/>
            <person name="Ouyang S."/>
            <person name="Liang Y."/>
            <person name="Zimin A.V."/>
            <person name="Pertea G."/>
            <person name="Qi P."/>
            <person name="Bennetzen J.L."/>
            <person name="Dai X."/>
            <person name="Dawson M.W."/>
            <person name="Muller H.G."/>
            <person name="Kugler K."/>
            <person name="Rivarola-Duarte L."/>
            <person name="Spannagl M."/>
            <person name="Mayer K.F.X."/>
            <person name="Lu F.H."/>
            <person name="Bevan M.W."/>
            <person name="Leroy P."/>
            <person name="Li P."/>
            <person name="You F.M."/>
            <person name="Sun Q."/>
            <person name="Liu Z."/>
            <person name="Lyons E."/>
            <person name="Wicker T."/>
            <person name="Salzberg S.L."/>
            <person name="Devos K.M."/>
            <person name="Dvorak J."/>
        </authorList>
    </citation>
    <scope>NUCLEOTIDE SEQUENCE [LARGE SCALE GENOMIC DNA]</scope>
    <source>
        <strain evidence="2">cv. AL8/78</strain>
    </source>
</reference>
<dbReference type="EnsemblPlants" id="AET7Gv20951400.21">
    <property type="protein sequence ID" value="AET7Gv20951400.21"/>
    <property type="gene ID" value="AET7Gv20951400"/>
</dbReference>
<sequence length="107" mass="11604">AKVCYAFRFSTACAGESADTRSPRRPVRPEASRLSSSGPAPVAHYQSAGSTAPSSFNFTLDRRRGTELKPPSTNRVAAQPARYISSRPATTTFQRTKKLAYSVFSDS</sequence>
<dbReference type="Gramene" id="AET7Gv20951400.21">
    <property type="protein sequence ID" value="AET7Gv20951400.21"/>
    <property type="gene ID" value="AET7Gv20951400"/>
</dbReference>
<protein>
    <submittedName>
        <fullName evidence="2">Uncharacterized protein</fullName>
    </submittedName>
</protein>
<reference evidence="2" key="5">
    <citation type="journal article" date="2021" name="G3 (Bethesda)">
        <title>Aegilops tauschii genome assembly Aet v5.0 features greater sequence contiguity and improved annotation.</title>
        <authorList>
            <person name="Wang L."/>
            <person name="Zhu T."/>
            <person name="Rodriguez J.C."/>
            <person name="Deal K.R."/>
            <person name="Dubcovsky J."/>
            <person name="McGuire P.E."/>
            <person name="Lux T."/>
            <person name="Spannagl M."/>
            <person name="Mayer K.F.X."/>
            <person name="Baldrich P."/>
            <person name="Meyers B.C."/>
            <person name="Huo N."/>
            <person name="Gu Y.Q."/>
            <person name="Zhou H."/>
            <person name="Devos K.M."/>
            <person name="Bennetzen J.L."/>
            <person name="Unver T."/>
            <person name="Budak H."/>
            <person name="Gulick P.J."/>
            <person name="Galiba G."/>
            <person name="Kalapos B."/>
            <person name="Nelson D.R."/>
            <person name="Li P."/>
            <person name="You F.M."/>
            <person name="Luo M.C."/>
            <person name="Dvorak J."/>
        </authorList>
    </citation>
    <scope>NUCLEOTIDE SEQUENCE [LARGE SCALE GENOMIC DNA]</scope>
    <source>
        <strain evidence="2">cv. AL8/78</strain>
    </source>
</reference>
<feature type="compositionally biased region" description="Basic and acidic residues" evidence="1">
    <location>
        <begin position="18"/>
        <end position="31"/>
    </location>
</feature>
<dbReference type="AlphaFoldDB" id="A0A453SIJ8"/>
<feature type="compositionally biased region" description="Polar residues" evidence="1">
    <location>
        <begin position="47"/>
        <end position="58"/>
    </location>
</feature>
<organism evidence="2 3">
    <name type="scientific">Aegilops tauschii subsp. strangulata</name>
    <name type="common">Goatgrass</name>
    <dbReference type="NCBI Taxonomy" id="200361"/>
    <lineage>
        <taxon>Eukaryota</taxon>
        <taxon>Viridiplantae</taxon>
        <taxon>Streptophyta</taxon>
        <taxon>Embryophyta</taxon>
        <taxon>Tracheophyta</taxon>
        <taxon>Spermatophyta</taxon>
        <taxon>Magnoliopsida</taxon>
        <taxon>Liliopsida</taxon>
        <taxon>Poales</taxon>
        <taxon>Poaceae</taxon>
        <taxon>BOP clade</taxon>
        <taxon>Pooideae</taxon>
        <taxon>Triticodae</taxon>
        <taxon>Triticeae</taxon>
        <taxon>Triticinae</taxon>
        <taxon>Aegilops</taxon>
    </lineage>
</organism>
<reference evidence="3" key="1">
    <citation type="journal article" date="2014" name="Science">
        <title>Ancient hybridizations among the ancestral genomes of bread wheat.</title>
        <authorList>
            <consortium name="International Wheat Genome Sequencing Consortium,"/>
            <person name="Marcussen T."/>
            <person name="Sandve S.R."/>
            <person name="Heier L."/>
            <person name="Spannagl M."/>
            <person name="Pfeifer M."/>
            <person name="Jakobsen K.S."/>
            <person name="Wulff B.B."/>
            <person name="Steuernagel B."/>
            <person name="Mayer K.F."/>
            <person name="Olsen O.A."/>
        </authorList>
    </citation>
    <scope>NUCLEOTIDE SEQUENCE [LARGE SCALE GENOMIC DNA]</scope>
    <source>
        <strain evidence="3">cv. AL8/78</strain>
    </source>
</reference>
<feature type="region of interest" description="Disordered" evidence="1">
    <location>
        <begin position="15"/>
        <end position="89"/>
    </location>
</feature>
<accession>A0A453SIJ8</accession>
<proteinExistence type="predicted"/>
<evidence type="ECO:0000313" key="3">
    <source>
        <dbReference type="Proteomes" id="UP000015105"/>
    </source>
</evidence>
<dbReference type="Proteomes" id="UP000015105">
    <property type="component" value="Chromosome 7D"/>
</dbReference>
<reference evidence="3" key="2">
    <citation type="journal article" date="2017" name="Nat. Plants">
        <title>The Aegilops tauschii genome reveals multiple impacts of transposons.</title>
        <authorList>
            <person name="Zhao G."/>
            <person name="Zou C."/>
            <person name="Li K."/>
            <person name="Wang K."/>
            <person name="Li T."/>
            <person name="Gao L."/>
            <person name="Zhang X."/>
            <person name="Wang H."/>
            <person name="Yang Z."/>
            <person name="Liu X."/>
            <person name="Jiang W."/>
            <person name="Mao L."/>
            <person name="Kong X."/>
            <person name="Jiao Y."/>
            <person name="Jia J."/>
        </authorList>
    </citation>
    <scope>NUCLEOTIDE SEQUENCE [LARGE SCALE GENOMIC DNA]</scope>
    <source>
        <strain evidence="3">cv. AL8/78</strain>
    </source>
</reference>
<reference evidence="2" key="4">
    <citation type="submission" date="2019-03" db="UniProtKB">
        <authorList>
            <consortium name="EnsemblPlants"/>
        </authorList>
    </citation>
    <scope>IDENTIFICATION</scope>
</reference>